<dbReference type="Pfam" id="PF00128">
    <property type="entry name" value="Alpha-amylase"/>
    <property type="match status" value="1"/>
</dbReference>
<reference evidence="9" key="3">
    <citation type="submission" date="2016-01" db="EMBL/GenBank/DDBJ databases">
        <authorList>
            <person name="Mitreva M."/>
            <person name="Pepin K.H."/>
            <person name="Mihindukulasuriya K.A."/>
            <person name="Fulton R."/>
            <person name="Fronick C."/>
            <person name="O'Laughlin M."/>
            <person name="Miner T."/>
            <person name="Herter B."/>
            <person name="Rosa B.A."/>
            <person name="Cordes M."/>
            <person name="Tomlinson C."/>
            <person name="Wollam A."/>
            <person name="Palsikar V.B."/>
            <person name="Mardis E.R."/>
            <person name="Wilson R.K."/>
        </authorList>
    </citation>
    <scope>NUCLEOTIDE SEQUENCE [LARGE SCALE GENOMIC DNA]</scope>
    <source>
        <strain evidence="9">GED7749B</strain>
    </source>
</reference>
<dbReference type="GO" id="GO:0005737">
    <property type="term" value="C:cytoplasm"/>
    <property type="evidence" value="ECO:0007669"/>
    <property type="project" value="UniProtKB-SubCell"/>
</dbReference>
<evidence type="ECO:0000313" key="8">
    <source>
        <dbReference type="Proteomes" id="UP000032024"/>
    </source>
</evidence>
<protein>
    <submittedName>
        <fullName evidence="6 7">Alpha amylase</fullName>
    </submittedName>
</protein>
<keyword evidence="3" id="KW-0378">Hydrolase</keyword>
<dbReference type="CDD" id="cd11333">
    <property type="entry name" value="AmyAc_SI_OligoGlu_DGase"/>
    <property type="match status" value="1"/>
</dbReference>
<dbReference type="PANTHER" id="PTHR10357:SF179">
    <property type="entry name" value="NEUTRAL AND BASIC AMINO ACID TRANSPORT PROTEIN RBAT"/>
    <property type="match status" value="1"/>
</dbReference>
<dbReference type="InterPro" id="IPR013780">
    <property type="entry name" value="Glyco_hydro_b"/>
</dbReference>
<gene>
    <name evidence="7" type="ORF">HMPREF3213_01172</name>
    <name evidence="6" type="ORF">SB48_HM08orf00414</name>
</gene>
<dbReference type="NCBIfam" id="NF008183">
    <property type="entry name" value="PRK10933.1"/>
    <property type="match status" value="1"/>
</dbReference>
<dbReference type="GO" id="GO:0004556">
    <property type="term" value="F:alpha-amylase activity"/>
    <property type="evidence" value="ECO:0007669"/>
    <property type="project" value="TreeGrafter"/>
</dbReference>
<reference evidence="7" key="4">
    <citation type="submission" date="2016-01" db="EMBL/GenBank/DDBJ databases">
        <authorList>
            <person name="Oliw E.H."/>
        </authorList>
    </citation>
    <scope>NUCLEOTIDE SEQUENCE [LARGE SCALE GENOMIC DNA]</scope>
    <source>
        <strain evidence="7">GED7749B</strain>
    </source>
</reference>
<evidence type="ECO:0000256" key="2">
    <source>
        <dbReference type="ARBA" id="ARBA00008061"/>
    </source>
</evidence>
<evidence type="ECO:0000256" key="1">
    <source>
        <dbReference type="ARBA" id="ARBA00004496"/>
    </source>
</evidence>
<dbReference type="InterPro" id="IPR006047">
    <property type="entry name" value="GH13_cat_dom"/>
</dbReference>
<dbReference type="AlphaFoldDB" id="A0A0C5BYU5"/>
<dbReference type="SMART" id="SM00642">
    <property type="entry name" value="Aamy"/>
    <property type="match status" value="1"/>
</dbReference>
<dbReference type="GO" id="GO:0009313">
    <property type="term" value="P:oligosaccharide catabolic process"/>
    <property type="evidence" value="ECO:0007669"/>
    <property type="project" value="TreeGrafter"/>
</dbReference>
<dbReference type="SUPFAM" id="SSF51011">
    <property type="entry name" value="Glycosyl hydrolase domain"/>
    <property type="match status" value="1"/>
</dbReference>
<dbReference type="Gene3D" id="3.20.20.80">
    <property type="entry name" value="Glycosidases"/>
    <property type="match status" value="1"/>
</dbReference>
<feature type="domain" description="Glycosyl hydrolase family 13 catalytic" evidence="5">
    <location>
        <begin position="13"/>
        <end position="419"/>
    </location>
</feature>
<keyword evidence="4" id="KW-0326">Glycosidase</keyword>
<dbReference type="PANTHER" id="PTHR10357">
    <property type="entry name" value="ALPHA-AMYLASE FAMILY MEMBER"/>
    <property type="match status" value="1"/>
</dbReference>
<dbReference type="RefSeq" id="WP_014096798.1">
    <property type="nucleotide sequence ID" value="NZ_CP010525.1"/>
</dbReference>
<dbReference type="EMBL" id="CP010525">
    <property type="protein sequence ID" value="AJO21068.1"/>
    <property type="molecule type" value="Genomic_DNA"/>
</dbReference>
<reference evidence="8" key="2">
    <citation type="submission" date="2015-01" db="EMBL/GenBank/DDBJ databases">
        <title>Comparative genome analysis of Bacillus coagulans HM-08, Clostridium butyricum HM-68, Bacillus subtilis HM-66 and Bacillus paralicheniformis BL-09.</title>
        <authorList>
            <person name="Zhang H."/>
        </authorList>
    </citation>
    <scope>NUCLEOTIDE SEQUENCE [LARGE SCALE GENOMIC DNA]</scope>
    <source>
        <strain evidence="8">HM-08</strain>
    </source>
</reference>
<dbReference type="FunFam" id="3.20.20.80:FF:000064">
    <property type="entry name" value="Oligo-1,6-glucosidase"/>
    <property type="match status" value="2"/>
</dbReference>
<dbReference type="SUPFAM" id="SSF51445">
    <property type="entry name" value="(Trans)glycosidases"/>
    <property type="match status" value="1"/>
</dbReference>
<dbReference type="Gene3D" id="2.60.40.1180">
    <property type="entry name" value="Golgi alpha-mannosidase II"/>
    <property type="match status" value="1"/>
</dbReference>
<organism evidence="7 9">
    <name type="scientific">Heyndrickxia coagulans</name>
    <name type="common">Weizmannia coagulans</name>
    <dbReference type="NCBI Taxonomy" id="1398"/>
    <lineage>
        <taxon>Bacteria</taxon>
        <taxon>Bacillati</taxon>
        <taxon>Bacillota</taxon>
        <taxon>Bacilli</taxon>
        <taxon>Bacillales</taxon>
        <taxon>Bacillaceae</taxon>
        <taxon>Heyndrickxia</taxon>
    </lineage>
</organism>
<dbReference type="STRING" id="1398.AB434_0888"/>
<keyword evidence="8" id="KW-1185">Reference proteome</keyword>
<evidence type="ECO:0000256" key="3">
    <source>
        <dbReference type="ARBA" id="ARBA00022801"/>
    </source>
</evidence>
<dbReference type="Pfam" id="PF16657">
    <property type="entry name" value="Malt_amylase_C"/>
    <property type="match status" value="1"/>
</dbReference>
<dbReference type="EMBL" id="LRPN01000034">
    <property type="protein sequence ID" value="KWZ83836.1"/>
    <property type="molecule type" value="Genomic_DNA"/>
</dbReference>
<dbReference type="Proteomes" id="UP000032024">
    <property type="component" value="Chromosome"/>
</dbReference>
<dbReference type="FunFam" id="3.90.400.10:FF:000002">
    <property type="entry name" value="Sucrose isomerase"/>
    <property type="match status" value="1"/>
</dbReference>
<dbReference type="InterPro" id="IPR017853">
    <property type="entry name" value="GH"/>
</dbReference>
<evidence type="ECO:0000313" key="6">
    <source>
        <dbReference type="EMBL" id="AJO21068.1"/>
    </source>
</evidence>
<name>A0A0C5BYU5_HEYCO</name>
<sequence length="564" mass="65408">MQDAWWKEAVIYQVYPRSFKDANGDGVGDIPGIIEKLDYIRDLGATAIWLNPIFASPHVDNGYDVSNYEKIDPVFGTMEDVEHLIKEAKKRGLKIILDLVLNHTSDRHPWFQEARKSKENPYRDYYIWHDPVKGREPTNWASFFGGSTWTLDQQTGQYYFHLFSDKMPDLNWENKKVREEMAKIALFWLDKGVDGFRLDAVIHLAKDTRFLPVKTKSEEAFVLAEQYYANLPRVHDYIREFNRTIKAKHPEAFLIGETASADTKLARLYSRPDREECDCIITFNYLGFDTEAKKPGIPQNWQQGKWDLLAFKKAMSQWQHDLYGEGFNSLYWNNHDMPRALSRFGDEGKYREKSAKMLATLMYLQWGLPILLQGEEIGMVNLKLPRLQDYEDPSIKGLATIAKKKGYAEEEILKMVQQRSKDTSRGAMQWNNDRYGGFSTYAPWLGINEDTRTVNVAAQEKDPGSVLHYYRKLIELKKSMPVFTAGSWEMLADEDPDIYAYIRKHEGSCAMIVCNTSKKLQTFTCPELTRHRWACLLNNNGYHSKAVPSKLVLSPFECFVLLQE</sequence>
<dbReference type="InterPro" id="IPR032091">
    <property type="entry name" value="Malt_amylase-like_C"/>
</dbReference>
<proteinExistence type="inferred from homology"/>
<dbReference type="PATRIC" id="fig|1398.18.peg.276"/>
<evidence type="ECO:0000259" key="5">
    <source>
        <dbReference type="SMART" id="SM00642"/>
    </source>
</evidence>
<evidence type="ECO:0000313" key="9">
    <source>
        <dbReference type="Proteomes" id="UP000070376"/>
    </source>
</evidence>
<dbReference type="Proteomes" id="UP000070376">
    <property type="component" value="Unassembled WGS sequence"/>
</dbReference>
<evidence type="ECO:0000313" key="7">
    <source>
        <dbReference type="EMBL" id="KWZ83836.1"/>
    </source>
</evidence>
<dbReference type="InterPro" id="IPR045857">
    <property type="entry name" value="O16G_dom_2"/>
</dbReference>
<evidence type="ECO:0000256" key="4">
    <source>
        <dbReference type="ARBA" id="ARBA00023295"/>
    </source>
</evidence>
<comment type="subcellular location">
    <subcellularLocation>
        <location evidence="1">Cytoplasm</location>
    </subcellularLocation>
</comment>
<accession>A0A0C5BYU5</accession>
<reference evidence="6" key="1">
    <citation type="submission" date="2015-01" db="EMBL/GenBank/DDBJ databases">
        <title>Comparative genome analysis of Bacillus coagulans HM-08, Clostridium butyricum HM-68, Bacillus subtilis HM-66 and Bacillus licheniformis BL-09.</title>
        <authorList>
            <person name="Zhang H."/>
        </authorList>
    </citation>
    <scope>NUCLEOTIDE SEQUENCE [LARGE SCALE GENOMIC DNA]</scope>
    <source>
        <strain evidence="6">HM-08</strain>
    </source>
</reference>
<comment type="similarity">
    <text evidence="2">Belongs to the glycosyl hydrolase 13 family.</text>
</comment>
<dbReference type="Gene3D" id="3.90.400.10">
    <property type="entry name" value="Oligo-1,6-glucosidase, Domain 2"/>
    <property type="match status" value="1"/>
</dbReference>